<evidence type="ECO:0000313" key="3">
    <source>
        <dbReference type="Proteomes" id="UP000321363"/>
    </source>
</evidence>
<dbReference type="AlphaFoldDB" id="A0A5C6VVU1"/>
<accession>A0A5C6VVU1</accession>
<dbReference type="PIRSF" id="PIRSF037793">
    <property type="entry name" value="DUF_ubiquitin-like_YukD"/>
    <property type="match status" value="1"/>
</dbReference>
<protein>
    <submittedName>
        <fullName evidence="2">Ubiquitin</fullName>
    </submittedName>
</protein>
<sequence>MYIEITVDLKNYQRESFDIRLSNYHSIKKVINIVWQAKKISENPKDGSWIRVVNKQKVIQGNTRLLDAGIMTGDRIEIL</sequence>
<dbReference type="Proteomes" id="UP000321363">
    <property type="component" value="Unassembled WGS sequence"/>
</dbReference>
<evidence type="ECO:0000313" key="2">
    <source>
        <dbReference type="EMBL" id="TXC89533.1"/>
    </source>
</evidence>
<dbReference type="InterPro" id="IPR024962">
    <property type="entry name" value="YukD-like"/>
</dbReference>
<dbReference type="RefSeq" id="WP_146949798.1">
    <property type="nucleotide sequence ID" value="NZ_VOQF01000009.1"/>
</dbReference>
<keyword evidence="3" id="KW-1185">Reference proteome</keyword>
<proteinExistence type="inferred from homology"/>
<organism evidence="2 3">
    <name type="scientific">Metabacillus litoralis</name>
    <dbReference type="NCBI Taxonomy" id="152268"/>
    <lineage>
        <taxon>Bacteria</taxon>
        <taxon>Bacillati</taxon>
        <taxon>Bacillota</taxon>
        <taxon>Bacilli</taxon>
        <taxon>Bacillales</taxon>
        <taxon>Bacillaceae</taxon>
        <taxon>Metabacillus</taxon>
    </lineage>
</organism>
<dbReference type="Pfam" id="PF08817">
    <property type="entry name" value="YukD"/>
    <property type="match status" value="1"/>
</dbReference>
<evidence type="ECO:0000256" key="1">
    <source>
        <dbReference type="PIRNR" id="PIRNR037793"/>
    </source>
</evidence>
<reference evidence="2 3" key="1">
    <citation type="journal article" date="2005" name="Int. J. Syst. Evol. Microbiol.">
        <title>Bacillus litoralis sp. nov., isolated from a tidal flat of the Yellow Sea in Korea.</title>
        <authorList>
            <person name="Yoon J.H."/>
            <person name="Oh T.K."/>
        </authorList>
    </citation>
    <scope>NUCLEOTIDE SEQUENCE [LARGE SCALE GENOMIC DNA]</scope>
    <source>
        <strain evidence="2 3">SW-211</strain>
    </source>
</reference>
<comment type="caution">
    <text evidence="2">The sequence shown here is derived from an EMBL/GenBank/DDBJ whole genome shotgun (WGS) entry which is preliminary data.</text>
</comment>
<name>A0A5C6VVU1_9BACI</name>
<dbReference type="Gene3D" id="3.10.20.90">
    <property type="entry name" value="Phosphatidylinositol 3-kinase Catalytic Subunit, Chain A, domain 1"/>
    <property type="match status" value="1"/>
</dbReference>
<gene>
    <name evidence="2" type="ORF">FS935_16765</name>
</gene>
<dbReference type="InterPro" id="IPR014921">
    <property type="entry name" value="EsaB"/>
</dbReference>
<dbReference type="EMBL" id="VOQF01000009">
    <property type="protein sequence ID" value="TXC89533.1"/>
    <property type="molecule type" value="Genomic_DNA"/>
</dbReference>
<dbReference type="OrthoDB" id="2437963at2"/>
<comment type="similarity">
    <text evidence="1">Belongs to the EsaB family.</text>
</comment>